<keyword evidence="1" id="KW-1133">Transmembrane helix</keyword>
<dbReference type="AlphaFoldDB" id="A0A916QJU2"/>
<reference evidence="2" key="1">
    <citation type="submission" date="2020-08" db="EMBL/GenBank/DDBJ databases">
        <title>Taxonomic study for Lactobacillus species isolated from hardwood bark.</title>
        <authorList>
            <person name="Tohno M."/>
            <person name="Tanizawa Y."/>
        </authorList>
    </citation>
    <scope>NUCLEOTIDE SEQUENCE</scope>
    <source>
        <strain evidence="2">B40</strain>
    </source>
</reference>
<proteinExistence type="predicted"/>
<comment type="caution">
    <text evidence="2">The sequence shown here is derived from an EMBL/GenBank/DDBJ whole genome shotgun (WGS) entry which is preliminary data.</text>
</comment>
<dbReference type="Proteomes" id="UP000677218">
    <property type="component" value="Unassembled WGS sequence"/>
</dbReference>
<evidence type="ECO:0000256" key="1">
    <source>
        <dbReference type="SAM" id="Phobius"/>
    </source>
</evidence>
<accession>A0A916QJU2</accession>
<gene>
    <name evidence="2" type="ORF">LCB40_03460</name>
</gene>
<name>A0A916QJU2_9LACO</name>
<protein>
    <submittedName>
        <fullName evidence="2">Uncharacterized protein</fullName>
    </submittedName>
</protein>
<dbReference type="EMBL" id="BMAY01000002">
    <property type="protein sequence ID" value="GFZ26466.1"/>
    <property type="molecule type" value="Genomic_DNA"/>
</dbReference>
<keyword evidence="3" id="KW-1185">Reference proteome</keyword>
<evidence type="ECO:0000313" key="3">
    <source>
        <dbReference type="Proteomes" id="UP000677218"/>
    </source>
</evidence>
<feature type="transmembrane region" description="Helical" evidence="1">
    <location>
        <begin position="6"/>
        <end position="23"/>
    </location>
</feature>
<feature type="transmembrane region" description="Helical" evidence="1">
    <location>
        <begin position="35"/>
        <end position="53"/>
    </location>
</feature>
<evidence type="ECO:0000313" key="2">
    <source>
        <dbReference type="EMBL" id="GFZ26466.1"/>
    </source>
</evidence>
<sequence>MQSLGLIVLADVVAFCLLVLLEKNTLSIIQLTIQIVRTIVMLLWYCLLDAYSIRGKDVL</sequence>
<organism evidence="2 3">
    <name type="scientific">Lactobacillus corticis</name>
    <dbReference type="NCBI Taxonomy" id="2201249"/>
    <lineage>
        <taxon>Bacteria</taxon>
        <taxon>Bacillati</taxon>
        <taxon>Bacillota</taxon>
        <taxon>Bacilli</taxon>
        <taxon>Lactobacillales</taxon>
        <taxon>Lactobacillaceae</taxon>
        <taxon>Lactobacillus</taxon>
    </lineage>
</organism>
<keyword evidence="1" id="KW-0812">Transmembrane</keyword>
<keyword evidence="1" id="KW-0472">Membrane</keyword>